<name>A0A841JSZ9_9BACT</name>
<evidence type="ECO:0000256" key="1">
    <source>
        <dbReference type="ARBA" id="ARBA00022801"/>
    </source>
</evidence>
<gene>
    <name evidence="4" type="ORF">HNQ77_002232</name>
</gene>
<sequence>MATMIRRTTCSLFLFLSIACFCSAQNAPIALTGTVLTPSGVVENGTVLFQNGKIVAVGEKISLPANTRTIDTHGILVPGFIDLHNHLTWNVFPRWKPMEEFGSRYDWQQKSIYKVLMDGPHHQLVAEGYECDMERYAEVKAVSEGETSVVGGTHQDCGPRLARNLDFDPRLGGAPSAPVVYNVFPFQMSEEELASARGALDHGGALLIHVAEGAPNDASAAREFAMLKGRGLLRKGVSVIHGVALKPDDLREMAIAETGLIWSPRSNLELYGGTANVAAAKAAGVEMAIAPDWSPTGSDGTLAELNFAATWNAGQTPPVFTDRELVEMATRNAARLAGMEHTLGSLAPGYAADILVLRPHQQPAGKDAYWSAVHSDARDVALVTIGGEVIYGDGSVISEFKTAPAMDHATVCGTVKELSFRAGSEKRETFESVETRLDRALSEWSRHLAPLAECSQ</sequence>
<dbReference type="Pfam" id="PF01979">
    <property type="entry name" value="Amidohydro_1"/>
    <property type="match status" value="1"/>
</dbReference>
<dbReference type="InterPro" id="IPR011059">
    <property type="entry name" value="Metal-dep_hydrolase_composite"/>
</dbReference>
<dbReference type="PANTHER" id="PTHR43794:SF11">
    <property type="entry name" value="AMIDOHYDROLASE-RELATED DOMAIN-CONTAINING PROTEIN"/>
    <property type="match status" value="1"/>
</dbReference>
<feature type="domain" description="Amidohydrolase-related" evidence="3">
    <location>
        <begin position="185"/>
        <end position="389"/>
    </location>
</feature>
<dbReference type="PROSITE" id="PS51257">
    <property type="entry name" value="PROKAR_LIPOPROTEIN"/>
    <property type="match status" value="1"/>
</dbReference>
<evidence type="ECO:0000259" key="3">
    <source>
        <dbReference type="Pfam" id="PF01979"/>
    </source>
</evidence>
<dbReference type="AlphaFoldDB" id="A0A841JSZ9"/>
<dbReference type="Gene3D" id="2.30.40.10">
    <property type="entry name" value="Urease, subunit C, domain 1"/>
    <property type="match status" value="2"/>
</dbReference>
<keyword evidence="5" id="KW-1185">Reference proteome</keyword>
<dbReference type="InterPro" id="IPR050287">
    <property type="entry name" value="MTA/SAH_deaminase"/>
</dbReference>
<accession>A0A841JSZ9</accession>
<keyword evidence="1 4" id="KW-0378">Hydrolase</keyword>
<comment type="caution">
    <text evidence="4">The sequence shown here is derived from an EMBL/GenBank/DDBJ whole genome shotgun (WGS) entry which is preliminary data.</text>
</comment>
<reference evidence="4 5" key="1">
    <citation type="submission" date="2020-08" db="EMBL/GenBank/DDBJ databases">
        <title>Genomic Encyclopedia of Type Strains, Phase IV (KMG-IV): sequencing the most valuable type-strain genomes for metagenomic binning, comparative biology and taxonomic classification.</title>
        <authorList>
            <person name="Goeker M."/>
        </authorList>
    </citation>
    <scope>NUCLEOTIDE SEQUENCE [LARGE SCALE GENOMIC DNA]</scope>
    <source>
        <strain evidence="4 5">DSM 103733</strain>
    </source>
</reference>
<proteinExistence type="predicted"/>
<dbReference type="Gene3D" id="3.20.20.140">
    <property type="entry name" value="Metal-dependent hydrolases"/>
    <property type="match status" value="1"/>
</dbReference>
<dbReference type="InterPro" id="IPR006680">
    <property type="entry name" value="Amidohydro-rel"/>
</dbReference>
<dbReference type="GO" id="GO:0016810">
    <property type="term" value="F:hydrolase activity, acting on carbon-nitrogen (but not peptide) bonds"/>
    <property type="evidence" value="ECO:0007669"/>
    <property type="project" value="InterPro"/>
</dbReference>
<evidence type="ECO:0000256" key="2">
    <source>
        <dbReference type="SAM" id="SignalP"/>
    </source>
</evidence>
<evidence type="ECO:0000313" key="4">
    <source>
        <dbReference type="EMBL" id="MBB6144280.1"/>
    </source>
</evidence>
<dbReference type="SUPFAM" id="SSF51338">
    <property type="entry name" value="Composite domain of metallo-dependent hydrolases"/>
    <property type="match status" value="1"/>
</dbReference>
<evidence type="ECO:0000313" key="5">
    <source>
        <dbReference type="Proteomes" id="UP000538666"/>
    </source>
</evidence>
<feature type="chain" id="PRO_5032978954" evidence="2">
    <location>
        <begin position="27"/>
        <end position="456"/>
    </location>
</feature>
<dbReference type="SUPFAM" id="SSF51556">
    <property type="entry name" value="Metallo-dependent hydrolases"/>
    <property type="match status" value="1"/>
</dbReference>
<keyword evidence="2" id="KW-0732">Signal</keyword>
<feature type="signal peptide" evidence="2">
    <location>
        <begin position="1"/>
        <end position="26"/>
    </location>
</feature>
<dbReference type="EMBL" id="JACHEK010000004">
    <property type="protein sequence ID" value="MBB6144280.1"/>
    <property type="molecule type" value="Genomic_DNA"/>
</dbReference>
<dbReference type="InterPro" id="IPR032466">
    <property type="entry name" value="Metal_Hydrolase"/>
</dbReference>
<organism evidence="4 5">
    <name type="scientific">Silvibacterium bohemicum</name>
    <dbReference type="NCBI Taxonomy" id="1577686"/>
    <lineage>
        <taxon>Bacteria</taxon>
        <taxon>Pseudomonadati</taxon>
        <taxon>Acidobacteriota</taxon>
        <taxon>Terriglobia</taxon>
        <taxon>Terriglobales</taxon>
        <taxon>Acidobacteriaceae</taxon>
        <taxon>Silvibacterium</taxon>
    </lineage>
</organism>
<dbReference type="Proteomes" id="UP000538666">
    <property type="component" value="Unassembled WGS sequence"/>
</dbReference>
<dbReference type="RefSeq" id="WP_050059077.1">
    <property type="nucleotide sequence ID" value="NZ_JACHEK010000004.1"/>
</dbReference>
<protein>
    <submittedName>
        <fullName evidence="4">Cytosine/adenosine deaminase-related metal-dependent hydrolase</fullName>
    </submittedName>
</protein>
<dbReference type="PANTHER" id="PTHR43794">
    <property type="entry name" value="AMINOHYDROLASE SSNA-RELATED"/>
    <property type="match status" value="1"/>
</dbReference>